<feature type="transmembrane region" description="Helical" evidence="6">
    <location>
        <begin position="175"/>
        <end position="194"/>
    </location>
</feature>
<dbReference type="InterPro" id="IPR020846">
    <property type="entry name" value="MFS_dom"/>
</dbReference>
<proteinExistence type="predicted"/>
<accession>A0A2V4B321</accession>
<dbReference type="Pfam" id="PF07690">
    <property type="entry name" value="MFS_1"/>
    <property type="match status" value="1"/>
</dbReference>
<evidence type="ECO:0000256" key="5">
    <source>
        <dbReference type="ARBA" id="ARBA00023136"/>
    </source>
</evidence>
<dbReference type="PANTHER" id="PTHR43124">
    <property type="entry name" value="PURINE EFFLUX PUMP PBUE"/>
    <property type="match status" value="1"/>
</dbReference>
<evidence type="ECO:0000256" key="1">
    <source>
        <dbReference type="ARBA" id="ARBA00004651"/>
    </source>
</evidence>
<dbReference type="SUPFAM" id="SSF103473">
    <property type="entry name" value="MFS general substrate transporter"/>
    <property type="match status" value="1"/>
</dbReference>
<dbReference type="Gene3D" id="1.20.1250.20">
    <property type="entry name" value="MFS general substrate transporter like domains"/>
    <property type="match status" value="1"/>
</dbReference>
<keyword evidence="3 6" id="KW-0812">Transmembrane</keyword>
<evidence type="ECO:0000256" key="6">
    <source>
        <dbReference type="SAM" id="Phobius"/>
    </source>
</evidence>
<evidence type="ECO:0000313" key="8">
    <source>
        <dbReference type="EMBL" id="PXY28427.1"/>
    </source>
</evidence>
<dbReference type="PANTHER" id="PTHR43124:SF3">
    <property type="entry name" value="CHLORAMPHENICOL EFFLUX PUMP RV0191"/>
    <property type="match status" value="1"/>
</dbReference>
<feature type="transmembrane region" description="Helical" evidence="6">
    <location>
        <begin position="145"/>
        <end position="163"/>
    </location>
</feature>
<feature type="transmembrane region" description="Helical" evidence="6">
    <location>
        <begin position="291"/>
        <end position="310"/>
    </location>
</feature>
<dbReference type="PROSITE" id="PS50850">
    <property type="entry name" value="MFS"/>
    <property type="match status" value="1"/>
</dbReference>
<dbReference type="InterPro" id="IPR011701">
    <property type="entry name" value="MFS"/>
</dbReference>
<feature type="transmembrane region" description="Helical" evidence="6">
    <location>
        <begin position="112"/>
        <end position="133"/>
    </location>
</feature>
<dbReference type="InterPro" id="IPR050189">
    <property type="entry name" value="MFS_Efflux_Transporters"/>
</dbReference>
<feature type="transmembrane region" description="Helical" evidence="6">
    <location>
        <begin position="316"/>
        <end position="336"/>
    </location>
</feature>
<feature type="transmembrane region" description="Helical" evidence="6">
    <location>
        <begin position="371"/>
        <end position="391"/>
    </location>
</feature>
<keyword evidence="9" id="KW-1185">Reference proteome</keyword>
<dbReference type="AlphaFoldDB" id="A0A2V4B321"/>
<organism evidence="8 9">
    <name type="scientific">Prauserella muralis</name>
    <dbReference type="NCBI Taxonomy" id="588067"/>
    <lineage>
        <taxon>Bacteria</taxon>
        <taxon>Bacillati</taxon>
        <taxon>Actinomycetota</taxon>
        <taxon>Actinomycetes</taxon>
        <taxon>Pseudonocardiales</taxon>
        <taxon>Pseudonocardiaceae</taxon>
        <taxon>Prauserella</taxon>
    </lineage>
</organism>
<evidence type="ECO:0000256" key="2">
    <source>
        <dbReference type="ARBA" id="ARBA00022475"/>
    </source>
</evidence>
<reference evidence="8 9" key="1">
    <citation type="submission" date="2016-07" db="EMBL/GenBank/DDBJ databases">
        <title>Draft genome sequence of Prauserella muralis DSM 45305, isolated from a mould-covered wall in an indoor environment.</title>
        <authorList>
            <person name="Ruckert C."/>
            <person name="Albersmeier A."/>
            <person name="Jiang C.-L."/>
            <person name="Jiang Y."/>
            <person name="Kalinowski J."/>
            <person name="Schneider O."/>
            <person name="Winkler A."/>
            <person name="Zotchev S.B."/>
        </authorList>
    </citation>
    <scope>NUCLEOTIDE SEQUENCE [LARGE SCALE GENOMIC DNA]</scope>
    <source>
        <strain evidence="8 9">DSM 45305</strain>
    </source>
</reference>
<comment type="subcellular location">
    <subcellularLocation>
        <location evidence="1">Cell membrane</location>
        <topology evidence="1">Multi-pass membrane protein</topology>
    </subcellularLocation>
</comment>
<comment type="caution">
    <text evidence="8">The sequence shown here is derived from an EMBL/GenBank/DDBJ whole genome shotgun (WGS) entry which is preliminary data.</text>
</comment>
<gene>
    <name evidence="8" type="ORF">BAY60_15755</name>
</gene>
<evidence type="ECO:0000256" key="4">
    <source>
        <dbReference type="ARBA" id="ARBA00022989"/>
    </source>
</evidence>
<sequence length="397" mass="39326">MTGPARTTAPPGGRIGSPAGVVGVLVAAALLAVSHIYVTIPLVSAVADGYATAVTAAAWIGSGFGFAFAVGNLVFPTISDYVDPRHVMAAGLGAVAVAGVVAGLAPNLPVLVGARVVQGFVAPAVPPVALAYLPRVLPERFRGTALAVLSSCFLLSGILGQAWSLSIGSAFGWRWAFWGLVPLLLAVAALIPMLPAAPRPTAPGSLPAVFGTLARMVRRPRMLAAYTAAFTFLLAFVGMYVALQASGTELGADDPVTSLLLRLPGLPGIVVGLFGGVFIRRWGPHWTGAGAFLTAAAGLGIEAAGGPLWVTLAGSAVFVAGLAVAVPAAVTLVGLASGPARGAGMAGYAFLVGAGASLGPLLAGALAGGGFALTCGVLAAILLVPAFAFAVSRPARA</sequence>
<keyword evidence="4 6" id="KW-1133">Transmembrane helix</keyword>
<feature type="domain" description="Major facilitator superfamily (MFS) profile" evidence="7">
    <location>
        <begin position="21"/>
        <end position="397"/>
    </location>
</feature>
<feature type="transmembrane region" description="Helical" evidence="6">
    <location>
        <begin position="223"/>
        <end position="243"/>
    </location>
</feature>
<dbReference type="GO" id="GO:0005886">
    <property type="term" value="C:plasma membrane"/>
    <property type="evidence" value="ECO:0007669"/>
    <property type="project" value="UniProtKB-SubCell"/>
</dbReference>
<feature type="transmembrane region" description="Helical" evidence="6">
    <location>
        <begin position="21"/>
        <end position="44"/>
    </location>
</feature>
<evidence type="ECO:0000313" key="9">
    <source>
        <dbReference type="Proteomes" id="UP000249915"/>
    </source>
</evidence>
<feature type="transmembrane region" description="Helical" evidence="6">
    <location>
        <begin position="348"/>
        <end position="365"/>
    </location>
</feature>
<keyword evidence="5 6" id="KW-0472">Membrane</keyword>
<feature type="transmembrane region" description="Helical" evidence="6">
    <location>
        <begin position="259"/>
        <end position="279"/>
    </location>
</feature>
<name>A0A2V4B321_9PSEU</name>
<dbReference type="Proteomes" id="UP000249915">
    <property type="component" value="Unassembled WGS sequence"/>
</dbReference>
<dbReference type="InterPro" id="IPR036259">
    <property type="entry name" value="MFS_trans_sf"/>
</dbReference>
<dbReference type="GO" id="GO:0022857">
    <property type="term" value="F:transmembrane transporter activity"/>
    <property type="evidence" value="ECO:0007669"/>
    <property type="project" value="InterPro"/>
</dbReference>
<protein>
    <recommendedName>
        <fullName evidence="7">Major facilitator superfamily (MFS) profile domain-containing protein</fullName>
    </recommendedName>
</protein>
<feature type="transmembrane region" description="Helical" evidence="6">
    <location>
        <begin position="50"/>
        <end position="75"/>
    </location>
</feature>
<evidence type="ECO:0000259" key="7">
    <source>
        <dbReference type="PROSITE" id="PS50850"/>
    </source>
</evidence>
<feature type="transmembrane region" description="Helical" evidence="6">
    <location>
        <begin position="87"/>
        <end position="106"/>
    </location>
</feature>
<keyword evidence="2" id="KW-1003">Cell membrane</keyword>
<dbReference type="EMBL" id="MASW01000002">
    <property type="protein sequence ID" value="PXY28427.1"/>
    <property type="molecule type" value="Genomic_DNA"/>
</dbReference>
<evidence type="ECO:0000256" key="3">
    <source>
        <dbReference type="ARBA" id="ARBA00022692"/>
    </source>
</evidence>